<dbReference type="EMBL" id="RDQH01000335">
    <property type="protein sequence ID" value="RXH89805.1"/>
    <property type="molecule type" value="Genomic_DNA"/>
</dbReference>
<gene>
    <name evidence="2" type="ORF">DVH24_032162</name>
</gene>
<organism evidence="2 3">
    <name type="scientific">Malus domestica</name>
    <name type="common">Apple</name>
    <name type="synonym">Pyrus malus</name>
    <dbReference type="NCBI Taxonomy" id="3750"/>
    <lineage>
        <taxon>Eukaryota</taxon>
        <taxon>Viridiplantae</taxon>
        <taxon>Streptophyta</taxon>
        <taxon>Embryophyta</taxon>
        <taxon>Tracheophyta</taxon>
        <taxon>Spermatophyta</taxon>
        <taxon>Magnoliopsida</taxon>
        <taxon>eudicotyledons</taxon>
        <taxon>Gunneridae</taxon>
        <taxon>Pentapetalae</taxon>
        <taxon>rosids</taxon>
        <taxon>fabids</taxon>
        <taxon>Rosales</taxon>
        <taxon>Rosaceae</taxon>
        <taxon>Amygdaloideae</taxon>
        <taxon>Maleae</taxon>
        <taxon>Malus</taxon>
    </lineage>
</organism>
<dbReference type="AlphaFoldDB" id="A0A498J523"/>
<evidence type="ECO:0008006" key="4">
    <source>
        <dbReference type="Google" id="ProtNLM"/>
    </source>
</evidence>
<keyword evidence="3" id="KW-1185">Reference proteome</keyword>
<comment type="caution">
    <text evidence="2">The sequence shown here is derived from an EMBL/GenBank/DDBJ whole genome shotgun (WGS) entry which is preliminary data.</text>
</comment>
<dbReference type="PANTHER" id="PTHR15323">
    <property type="entry name" value="D123 PROTEIN"/>
    <property type="match status" value="1"/>
</dbReference>
<dbReference type="Pfam" id="PF07065">
    <property type="entry name" value="D123"/>
    <property type="match status" value="1"/>
</dbReference>
<evidence type="ECO:0000313" key="2">
    <source>
        <dbReference type="EMBL" id="RXH89805.1"/>
    </source>
</evidence>
<evidence type="ECO:0000313" key="3">
    <source>
        <dbReference type="Proteomes" id="UP000290289"/>
    </source>
</evidence>
<dbReference type="PANTHER" id="PTHR15323:SF6">
    <property type="entry name" value="CELL DIVISION CYCLE PROTEIN 123 HOMOLOG"/>
    <property type="match status" value="1"/>
</dbReference>
<comment type="similarity">
    <text evidence="1">Belongs to the CDC123 family.</text>
</comment>
<protein>
    <recommendedName>
        <fullName evidence="4">Cell division cycle protein 123 homolog</fullName>
    </recommendedName>
</protein>
<reference evidence="2 3" key="1">
    <citation type="submission" date="2018-10" db="EMBL/GenBank/DDBJ databases">
        <title>A high-quality apple genome assembly.</title>
        <authorList>
            <person name="Hu J."/>
        </authorList>
    </citation>
    <scope>NUCLEOTIDE SEQUENCE [LARGE SCALE GENOMIC DNA]</scope>
    <source>
        <strain evidence="3">cv. HFTH1</strain>
        <tissue evidence="2">Young leaf</tissue>
    </source>
</reference>
<sequence>MEFRCFVRNHNLVGISQREVTTCYPALLEKKHSLQALIEDFFVENYTFDVYVTQDDRIKVVDFNPWGAFTLPLMFTWEELDQIRGDGVEFRIVESQLSVRPGLKTAVPFDFLDTSAGSGWDQVIRNADEELQQQTRNKL</sequence>
<evidence type="ECO:0000256" key="1">
    <source>
        <dbReference type="ARBA" id="ARBA00011047"/>
    </source>
</evidence>
<dbReference type="GO" id="GO:0005737">
    <property type="term" value="C:cytoplasm"/>
    <property type="evidence" value="ECO:0007669"/>
    <property type="project" value="TreeGrafter"/>
</dbReference>
<proteinExistence type="inferred from homology"/>
<name>A0A498J523_MALDO</name>
<accession>A0A498J523</accession>
<dbReference type="STRING" id="3750.A0A498J523"/>
<dbReference type="InterPro" id="IPR009772">
    <property type="entry name" value="CDC123"/>
</dbReference>
<dbReference type="Proteomes" id="UP000290289">
    <property type="component" value="Chromosome 9"/>
</dbReference>